<evidence type="ECO:0000256" key="5">
    <source>
        <dbReference type="ARBA" id="ARBA00023186"/>
    </source>
</evidence>
<dbReference type="RefSeq" id="WP_353471980.1">
    <property type="nucleotide sequence ID" value="NZ_CP123384.1"/>
</dbReference>
<evidence type="ECO:0000256" key="6">
    <source>
        <dbReference type="ARBA" id="ARBA00023235"/>
    </source>
</evidence>
<sequence length="408" mass="44409">MQVIPARFLRSVICAAGLAFAPVALSAQSLFAPAILVDEMVITNYEIQQRARMIEVLNSGADPMKLAREQLVDDRLRLQAAKDAGIEPTDEEIRGGMAEFAQRGNLSLEQFITLLGQNGVDEQTFRDFVRAGFAWRQLVQGRFQARANVSDEEVDRALTGTGTGSNVRVLLSEIIIPIRPGTEQQVQSLAERISGYRSTAEFSAAAREYSATATRGEGGRLPWQELSALPPVLRPLVIGLAPGEVTAPIPIQGAVALFQMREVEESGYAAPEIASVDYATYYMAGGRSPETLAKARVLASKIDRCDDLYGVAKGQPAEVLQRQSLPPAEVPTDIAYELSKLDPGEVSTALTRSNGQTLMFLMLCSRTPAVTADADRQQVTMGLRNTRLNQMADAYLAQLRSNAHIVER</sequence>
<evidence type="ECO:0000256" key="3">
    <source>
        <dbReference type="ARBA" id="ARBA00022764"/>
    </source>
</evidence>
<accession>A0AAU8AFE5</accession>
<proteinExistence type="predicted"/>
<dbReference type="InterPro" id="IPR046357">
    <property type="entry name" value="PPIase_dom_sf"/>
</dbReference>
<dbReference type="PANTHER" id="PTHR47637:SF1">
    <property type="entry name" value="CHAPERONE SURA"/>
    <property type="match status" value="1"/>
</dbReference>
<evidence type="ECO:0000256" key="7">
    <source>
        <dbReference type="ARBA" id="ARBA00030642"/>
    </source>
</evidence>
<reference evidence="12" key="1">
    <citation type="submission" date="2023-02" db="EMBL/GenBank/DDBJ databases">
        <title>Description and genomic characterization of Salipiger bruguierae sp. nov., isolated from the sediment of mangrove plant Bruguiera sexangula.</title>
        <authorList>
            <person name="Long M."/>
        </authorList>
    </citation>
    <scope>NUCLEOTIDE SEQUENCE</scope>
    <source>
        <strain evidence="12">H15</strain>
    </source>
</reference>
<evidence type="ECO:0000256" key="9">
    <source>
        <dbReference type="PROSITE-ProRule" id="PRU00278"/>
    </source>
</evidence>
<dbReference type="InterPro" id="IPR000297">
    <property type="entry name" value="PPIase_PpiC"/>
</dbReference>
<dbReference type="Gene3D" id="1.10.4030.10">
    <property type="entry name" value="Porin chaperone SurA, peptide-binding domain"/>
    <property type="match status" value="1"/>
</dbReference>
<evidence type="ECO:0000256" key="1">
    <source>
        <dbReference type="ARBA" id="ARBA00018370"/>
    </source>
</evidence>
<keyword evidence="5" id="KW-0143">Chaperone</keyword>
<keyword evidence="3" id="KW-0574">Periplasm</keyword>
<feature type="chain" id="PRO_5043986440" description="Parvulin-like PPIase" evidence="10">
    <location>
        <begin position="27"/>
        <end position="408"/>
    </location>
</feature>
<dbReference type="Pfam" id="PF09312">
    <property type="entry name" value="SurA_N"/>
    <property type="match status" value="1"/>
</dbReference>
<dbReference type="SUPFAM" id="SSF109998">
    <property type="entry name" value="Triger factor/SurA peptide-binding domain-like"/>
    <property type="match status" value="1"/>
</dbReference>
<dbReference type="InterPro" id="IPR015391">
    <property type="entry name" value="SurA_N"/>
</dbReference>
<evidence type="ECO:0000259" key="11">
    <source>
        <dbReference type="PROSITE" id="PS50198"/>
    </source>
</evidence>
<evidence type="ECO:0000256" key="8">
    <source>
        <dbReference type="ARBA" id="ARBA00031484"/>
    </source>
</evidence>
<gene>
    <name evidence="12" type="ORF">PVT71_11790</name>
</gene>
<organism evidence="12">
    <name type="scientific">Alloyangia sp. H15</name>
    <dbReference type="NCBI Taxonomy" id="3029062"/>
    <lineage>
        <taxon>Bacteria</taxon>
        <taxon>Pseudomonadati</taxon>
        <taxon>Pseudomonadota</taxon>
        <taxon>Alphaproteobacteria</taxon>
        <taxon>Rhodobacterales</taxon>
        <taxon>Roseobacteraceae</taxon>
        <taxon>Alloyangia</taxon>
    </lineage>
</organism>
<dbReference type="PANTHER" id="PTHR47637">
    <property type="entry name" value="CHAPERONE SURA"/>
    <property type="match status" value="1"/>
</dbReference>
<evidence type="ECO:0000256" key="10">
    <source>
        <dbReference type="SAM" id="SignalP"/>
    </source>
</evidence>
<keyword evidence="4 9" id="KW-0697">Rotamase</keyword>
<feature type="domain" description="PpiC" evidence="11">
    <location>
        <begin position="166"/>
        <end position="262"/>
    </location>
</feature>
<keyword evidence="2 10" id="KW-0732">Signal</keyword>
<evidence type="ECO:0000313" key="12">
    <source>
        <dbReference type="EMBL" id="XCC93155.1"/>
    </source>
</evidence>
<evidence type="ECO:0000256" key="4">
    <source>
        <dbReference type="ARBA" id="ARBA00023110"/>
    </source>
</evidence>
<dbReference type="AlphaFoldDB" id="A0AAU8AFE5"/>
<dbReference type="Pfam" id="PF00639">
    <property type="entry name" value="Rotamase"/>
    <property type="match status" value="1"/>
</dbReference>
<feature type="signal peptide" evidence="10">
    <location>
        <begin position="1"/>
        <end position="26"/>
    </location>
</feature>
<dbReference type="PROSITE" id="PS50198">
    <property type="entry name" value="PPIC_PPIASE_2"/>
    <property type="match status" value="1"/>
</dbReference>
<dbReference type="SUPFAM" id="SSF54534">
    <property type="entry name" value="FKBP-like"/>
    <property type="match status" value="1"/>
</dbReference>
<dbReference type="GO" id="GO:0003755">
    <property type="term" value="F:peptidyl-prolyl cis-trans isomerase activity"/>
    <property type="evidence" value="ECO:0007669"/>
    <property type="project" value="UniProtKB-KW"/>
</dbReference>
<dbReference type="InterPro" id="IPR027304">
    <property type="entry name" value="Trigger_fact/SurA_dom_sf"/>
</dbReference>
<dbReference type="Gene3D" id="3.10.50.40">
    <property type="match status" value="1"/>
</dbReference>
<dbReference type="InterPro" id="IPR050280">
    <property type="entry name" value="OMP_Chaperone_SurA"/>
</dbReference>
<keyword evidence="6 9" id="KW-0413">Isomerase</keyword>
<protein>
    <recommendedName>
        <fullName evidence="1">Parvulin-like PPIase</fullName>
    </recommendedName>
    <alternativeName>
        <fullName evidence="7">Peptidyl-prolyl cis-trans isomerase plp</fullName>
    </alternativeName>
    <alternativeName>
        <fullName evidence="8">Rotamase plp</fullName>
    </alternativeName>
</protein>
<evidence type="ECO:0000256" key="2">
    <source>
        <dbReference type="ARBA" id="ARBA00022729"/>
    </source>
</evidence>
<name>A0AAU8AFE5_9RHOB</name>
<dbReference type="EMBL" id="CP123384">
    <property type="protein sequence ID" value="XCC93155.1"/>
    <property type="molecule type" value="Genomic_DNA"/>
</dbReference>